<gene>
    <name evidence="2" type="ORF">SAMN05444408_101507</name>
</gene>
<dbReference type="Proteomes" id="UP000184236">
    <property type="component" value="Unassembled WGS sequence"/>
</dbReference>
<name>A0A1M4TQB6_9FLAO</name>
<keyword evidence="3" id="KW-1185">Reference proteome</keyword>
<protein>
    <submittedName>
        <fullName evidence="2">Uncharacterized protein</fullName>
    </submittedName>
</protein>
<keyword evidence="1" id="KW-0175">Coiled coil</keyword>
<dbReference type="OrthoDB" id="1273940at2"/>
<evidence type="ECO:0000313" key="2">
    <source>
        <dbReference type="EMBL" id="SHE46651.1"/>
    </source>
</evidence>
<proteinExistence type="predicted"/>
<feature type="coiled-coil region" evidence="1">
    <location>
        <begin position="41"/>
        <end position="68"/>
    </location>
</feature>
<reference evidence="3" key="1">
    <citation type="submission" date="2016-11" db="EMBL/GenBank/DDBJ databases">
        <authorList>
            <person name="Varghese N."/>
            <person name="Submissions S."/>
        </authorList>
    </citation>
    <scope>NUCLEOTIDE SEQUENCE [LARGE SCALE GENOMIC DNA]</scope>
    <source>
        <strain evidence="3">DSM 26898</strain>
    </source>
</reference>
<dbReference type="RefSeq" id="WP_072883230.1">
    <property type="nucleotide sequence ID" value="NZ_FQVO01000001.1"/>
</dbReference>
<dbReference type="AlphaFoldDB" id="A0A1M4TQB6"/>
<organism evidence="2 3">
    <name type="scientific">Chryseobacterium takakiae</name>
    <dbReference type="NCBI Taxonomy" id="1302685"/>
    <lineage>
        <taxon>Bacteria</taxon>
        <taxon>Pseudomonadati</taxon>
        <taxon>Bacteroidota</taxon>
        <taxon>Flavobacteriia</taxon>
        <taxon>Flavobacteriales</taxon>
        <taxon>Weeksellaceae</taxon>
        <taxon>Chryseobacterium group</taxon>
        <taxon>Chryseobacterium</taxon>
    </lineage>
</organism>
<accession>A0A1M4TQB6</accession>
<dbReference type="STRING" id="1302685.SAMN05444408_101507"/>
<evidence type="ECO:0000313" key="3">
    <source>
        <dbReference type="Proteomes" id="UP000184236"/>
    </source>
</evidence>
<dbReference type="EMBL" id="FQVO01000001">
    <property type="protein sequence ID" value="SHE46651.1"/>
    <property type="molecule type" value="Genomic_DNA"/>
</dbReference>
<evidence type="ECO:0000256" key="1">
    <source>
        <dbReference type="SAM" id="Coils"/>
    </source>
</evidence>
<sequence length="88" mass="10866">MQGIEPKIHTSLLERMKYYSDLIRNSKHDSCINPEDAHHMMIELNELYEDYLKQKRNLEKSIKKYREFYQGQQKLLTPRIRQLRRTRK</sequence>